<dbReference type="PANTHER" id="PTHR32035">
    <property type="entry name" value="AURORA KINASE A-INTERACTING PROTEIN"/>
    <property type="match status" value="1"/>
</dbReference>
<comment type="similarity">
    <text evidence="3">Belongs to the mitochondrion-specific ribosomal protein mS38 family.</text>
</comment>
<evidence type="ECO:0000259" key="6">
    <source>
        <dbReference type="SMART" id="SM01155"/>
    </source>
</evidence>
<dbReference type="PANTHER" id="PTHR32035:SF3">
    <property type="entry name" value="SMALL RIBOSOMAL SUBUNIT PROTEIN MS38"/>
    <property type="match status" value="1"/>
</dbReference>
<evidence type="ECO:0000256" key="1">
    <source>
        <dbReference type="ARBA" id="ARBA00004173"/>
    </source>
</evidence>
<accession>A0A3N4IXQ4</accession>
<evidence type="ECO:0000256" key="2">
    <source>
        <dbReference type="ARBA" id="ARBA00023128"/>
    </source>
</evidence>
<organism evidence="7 8">
    <name type="scientific">Choiromyces venosus 120613-1</name>
    <dbReference type="NCBI Taxonomy" id="1336337"/>
    <lineage>
        <taxon>Eukaryota</taxon>
        <taxon>Fungi</taxon>
        <taxon>Dikarya</taxon>
        <taxon>Ascomycota</taxon>
        <taxon>Pezizomycotina</taxon>
        <taxon>Pezizomycetes</taxon>
        <taxon>Pezizales</taxon>
        <taxon>Tuberaceae</taxon>
        <taxon>Choiromyces</taxon>
    </lineage>
</organism>
<feature type="compositionally biased region" description="Polar residues" evidence="5">
    <location>
        <begin position="72"/>
        <end position="83"/>
    </location>
</feature>
<keyword evidence="2" id="KW-0496">Mitochondrion</keyword>
<feature type="domain" description="Ribosomal protein mS38 C-terminal" evidence="6">
    <location>
        <begin position="291"/>
        <end position="324"/>
    </location>
</feature>
<evidence type="ECO:0000313" key="7">
    <source>
        <dbReference type="EMBL" id="RPA89568.1"/>
    </source>
</evidence>
<dbReference type="Proteomes" id="UP000276215">
    <property type="component" value="Unassembled WGS sequence"/>
</dbReference>
<keyword evidence="8" id="KW-1185">Reference proteome</keyword>
<sequence length="327" mass="35937">MFSLRRIALSSRFGGAPAALQRPSVLIKQTTSPAIPIQTGLRSYSSSSSSNPSNPSDGTSGSNIAAVRRSTRTGIKNATTSTAAKERSKVPVVPSTDHLHPADVAVSAFFAQHRPVSISHPVPLNHSETLFGNIFASRKPTAERPAYQSSPSPADFEHVEVVIESGGLESAIRSASSNAQQQQQQQQQHQAAVAQPQTQQPTQDAADSANMGPDYFAYRPFHPPPPPRAQTAFLRPRLQKQLIQLLLQATAQGEGTVAISGNSKLLLERMIRQKRIGEAMCDENPGRVVMRLISVKRIRKLKMKKHKLRKLRKRTRSLRRRIESQKK</sequence>
<proteinExistence type="inferred from homology"/>
<feature type="region of interest" description="Disordered" evidence="5">
    <location>
        <begin position="172"/>
        <end position="225"/>
    </location>
</feature>
<evidence type="ECO:0000256" key="4">
    <source>
        <dbReference type="ARBA" id="ARBA00035682"/>
    </source>
</evidence>
<comment type="subcellular location">
    <subcellularLocation>
        <location evidence="1">Mitochondrion</location>
    </subcellularLocation>
</comment>
<feature type="region of interest" description="Disordered" evidence="5">
    <location>
        <begin position="37"/>
        <end position="96"/>
    </location>
</feature>
<gene>
    <name evidence="7" type="ORF">L873DRAFT_1796022</name>
</gene>
<dbReference type="SMART" id="SM01155">
    <property type="entry name" value="DUF1713"/>
    <property type="match status" value="1"/>
</dbReference>
<evidence type="ECO:0000256" key="5">
    <source>
        <dbReference type="SAM" id="MobiDB-lite"/>
    </source>
</evidence>
<dbReference type="STRING" id="1336337.A0A3N4IXQ4"/>
<reference evidence="7 8" key="1">
    <citation type="journal article" date="2018" name="Nat. Ecol. Evol.">
        <title>Pezizomycetes genomes reveal the molecular basis of ectomycorrhizal truffle lifestyle.</title>
        <authorList>
            <person name="Murat C."/>
            <person name="Payen T."/>
            <person name="Noel B."/>
            <person name="Kuo A."/>
            <person name="Morin E."/>
            <person name="Chen J."/>
            <person name="Kohler A."/>
            <person name="Krizsan K."/>
            <person name="Balestrini R."/>
            <person name="Da Silva C."/>
            <person name="Montanini B."/>
            <person name="Hainaut M."/>
            <person name="Levati E."/>
            <person name="Barry K.W."/>
            <person name="Belfiori B."/>
            <person name="Cichocki N."/>
            <person name="Clum A."/>
            <person name="Dockter R.B."/>
            <person name="Fauchery L."/>
            <person name="Guy J."/>
            <person name="Iotti M."/>
            <person name="Le Tacon F."/>
            <person name="Lindquist E.A."/>
            <person name="Lipzen A."/>
            <person name="Malagnac F."/>
            <person name="Mello A."/>
            <person name="Molinier V."/>
            <person name="Miyauchi S."/>
            <person name="Poulain J."/>
            <person name="Riccioni C."/>
            <person name="Rubini A."/>
            <person name="Sitrit Y."/>
            <person name="Splivallo R."/>
            <person name="Traeger S."/>
            <person name="Wang M."/>
            <person name="Zifcakova L."/>
            <person name="Wipf D."/>
            <person name="Zambonelli A."/>
            <person name="Paolocci F."/>
            <person name="Nowrousian M."/>
            <person name="Ottonello S."/>
            <person name="Baldrian P."/>
            <person name="Spatafora J.W."/>
            <person name="Henrissat B."/>
            <person name="Nagy L.G."/>
            <person name="Aury J.M."/>
            <person name="Wincker P."/>
            <person name="Grigoriev I.V."/>
            <person name="Bonfante P."/>
            <person name="Martin F.M."/>
        </authorList>
    </citation>
    <scope>NUCLEOTIDE SEQUENCE [LARGE SCALE GENOMIC DNA]</scope>
    <source>
        <strain evidence="7 8">120613-1</strain>
    </source>
</reference>
<feature type="compositionally biased region" description="Low complexity" evidence="5">
    <location>
        <begin position="43"/>
        <end position="62"/>
    </location>
</feature>
<dbReference type="AlphaFoldDB" id="A0A3N4IXQ4"/>
<dbReference type="Pfam" id="PF08213">
    <property type="entry name" value="COX24_C"/>
    <property type="match status" value="1"/>
</dbReference>
<evidence type="ECO:0000256" key="3">
    <source>
        <dbReference type="ARBA" id="ARBA00035647"/>
    </source>
</evidence>
<dbReference type="EMBL" id="ML120568">
    <property type="protein sequence ID" value="RPA89568.1"/>
    <property type="molecule type" value="Genomic_DNA"/>
</dbReference>
<feature type="compositionally biased region" description="Low complexity" evidence="5">
    <location>
        <begin position="179"/>
        <end position="207"/>
    </location>
</feature>
<dbReference type="OrthoDB" id="5364404at2759"/>
<dbReference type="GO" id="GO:0005739">
    <property type="term" value="C:mitochondrion"/>
    <property type="evidence" value="ECO:0007669"/>
    <property type="project" value="UniProtKB-SubCell"/>
</dbReference>
<dbReference type="InterPro" id="IPR013177">
    <property type="entry name" value="Ribosomal_mS38_C"/>
</dbReference>
<protein>
    <recommendedName>
        <fullName evidence="4">Small ribosomal subunit protein mS38</fullName>
    </recommendedName>
</protein>
<evidence type="ECO:0000313" key="8">
    <source>
        <dbReference type="Proteomes" id="UP000276215"/>
    </source>
</evidence>
<name>A0A3N4IXQ4_9PEZI</name>